<reference evidence="4 5" key="1">
    <citation type="submission" date="2020-08" db="EMBL/GenBank/DDBJ databases">
        <title>Genomic Encyclopedia of Type Strains, Phase IV (KMG-IV): sequencing the most valuable type-strain genomes for metagenomic binning, comparative biology and taxonomic classification.</title>
        <authorList>
            <person name="Goeker M."/>
        </authorList>
    </citation>
    <scope>NUCLEOTIDE SEQUENCE [LARGE SCALE GENOMIC DNA]</scope>
    <source>
        <strain evidence="4 5">DSM 5895</strain>
    </source>
</reference>
<keyword evidence="4" id="KW-0689">Ribosomal protein</keyword>
<dbReference type="SUPFAM" id="SSF55729">
    <property type="entry name" value="Acyl-CoA N-acyltransferases (Nat)"/>
    <property type="match status" value="1"/>
</dbReference>
<dbReference type="Pfam" id="PF00583">
    <property type="entry name" value="Acetyltransf_1"/>
    <property type="match status" value="1"/>
</dbReference>
<evidence type="ECO:0000256" key="1">
    <source>
        <dbReference type="ARBA" id="ARBA00022679"/>
    </source>
</evidence>
<dbReference type="Proteomes" id="UP000533469">
    <property type="component" value="Unassembled WGS sequence"/>
</dbReference>
<protein>
    <submittedName>
        <fullName evidence="4">Ribosomal protein S18 acetylase RimI-like enzyme</fullName>
    </submittedName>
</protein>
<evidence type="ECO:0000259" key="3">
    <source>
        <dbReference type="PROSITE" id="PS51186"/>
    </source>
</evidence>
<dbReference type="EMBL" id="JACICD010000004">
    <property type="protein sequence ID" value="MBB3771954.1"/>
    <property type="molecule type" value="Genomic_DNA"/>
</dbReference>
<evidence type="ECO:0000313" key="5">
    <source>
        <dbReference type="Proteomes" id="UP000533469"/>
    </source>
</evidence>
<keyword evidence="5" id="KW-1185">Reference proteome</keyword>
<evidence type="ECO:0000313" key="4">
    <source>
        <dbReference type="EMBL" id="MBB3771954.1"/>
    </source>
</evidence>
<feature type="domain" description="N-acetyltransferase" evidence="3">
    <location>
        <begin position="10"/>
        <end position="167"/>
    </location>
</feature>
<dbReference type="CDD" id="cd04301">
    <property type="entry name" value="NAT_SF"/>
    <property type="match status" value="1"/>
</dbReference>
<dbReference type="PANTHER" id="PTHR10545">
    <property type="entry name" value="DIAMINE N-ACETYLTRANSFERASE"/>
    <property type="match status" value="1"/>
</dbReference>
<dbReference type="AlphaFoldDB" id="A0A839ZB40"/>
<proteinExistence type="predicted"/>
<dbReference type="Gene3D" id="3.40.630.30">
    <property type="match status" value="1"/>
</dbReference>
<name>A0A839ZB40_9HYPH</name>
<gene>
    <name evidence="4" type="ORF">FHS55_002563</name>
</gene>
<keyword evidence="1" id="KW-0808">Transferase</keyword>
<organism evidence="4 5">
    <name type="scientific">Ancylobacter tetraedralis</name>
    <dbReference type="NCBI Taxonomy" id="217068"/>
    <lineage>
        <taxon>Bacteria</taxon>
        <taxon>Pseudomonadati</taxon>
        <taxon>Pseudomonadota</taxon>
        <taxon>Alphaproteobacteria</taxon>
        <taxon>Hyphomicrobiales</taxon>
        <taxon>Xanthobacteraceae</taxon>
        <taxon>Ancylobacter</taxon>
    </lineage>
</organism>
<keyword evidence="4" id="KW-0687">Ribonucleoprotein</keyword>
<sequence>MAIATHPAGTMIRAAEAADHAAIVDMLAKLADHVRPGFVPRVTAEDVARYGPAGRGLFKALVAGREGRAVGLCLYTYAFSGWRGRPGLFIQDLYVAPSERGSGLGRALLTAALRHEAPNDCAFLRLDVDMTNTSAIGFYARLGFTVDAHDHAMRIDGPPLEALRAGD</sequence>
<dbReference type="InterPro" id="IPR016181">
    <property type="entry name" value="Acyl_CoA_acyltransferase"/>
</dbReference>
<dbReference type="RefSeq" id="WP_343056140.1">
    <property type="nucleotide sequence ID" value="NZ_JACICD010000004.1"/>
</dbReference>
<accession>A0A839ZB40</accession>
<dbReference type="GO" id="GO:0008080">
    <property type="term" value="F:N-acetyltransferase activity"/>
    <property type="evidence" value="ECO:0007669"/>
    <property type="project" value="UniProtKB-ARBA"/>
</dbReference>
<dbReference type="PANTHER" id="PTHR10545:SF29">
    <property type="entry name" value="GH14572P-RELATED"/>
    <property type="match status" value="1"/>
</dbReference>
<dbReference type="InterPro" id="IPR000182">
    <property type="entry name" value="GNAT_dom"/>
</dbReference>
<comment type="caution">
    <text evidence="4">The sequence shown here is derived from an EMBL/GenBank/DDBJ whole genome shotgun (WGS) entry which is preliminary data.</text>
</comment>
<dbReference type="GO" id="GO:0005840">
    <property type="term" value="C:ribosome"/>
    <property type="evidence" value="ECO:0007669"/>
    <property type="project" value="UniProtKB-KW"/>
</dbReference>
<dbReference type="InterPro" id="IPR051016">
    <property type="entry name" value="Diverse_Substrate_AcTransf"/>
</dbReference>
<dbReference type="PROSITE" id="PS51186">
    <property type="entry name" value="GNAT"/>
    <property type="match status" value="1"/>
</dbReference>
<keyword evidence="2" id="KW-0012">Acyltransferase</keyword>
<evidence type="ECO:0000256" key="2">
    <source>
        <dbReference type="ARBA" id="ARBA00023315"/>
    </source>
</evidence>